<dbReference type="InterPro" id="IPR036631">
    <property type="entry name" value="MGMT_N_sf"/>
</dbReference>
<evidence type="ECO:0000256" key="8">
    <source>
        <dbReference type="ARBA" id="ARBA00049348"/>
    </source>
</evidence>
<dbReference type="Gene3D" id="1.10.10.10">
    <property type="entry name" value="Winged helix-like DNA-binding domain superfamily/Winged helix DNA-binding domain"/>
    <property type="match status" value="1"/>
</dbReference>
<evidence type="ECO:0000256" key="9">
    <source>
        <dbReference type="HAMAP-Rule" id="MF_00772"/>
    </source>
</evidence>
<feature type="domain" description="Methylated-DNA-[protein]-cysteine S-methyltransferase DNA binding" evidence="10">
    <location>
        <begin position="79"/>
        <end position="165"/>
    </location>
</feature>
<dbReference type="GeneID" id="97501457"/>
<keyword evidence="5 9" id="KW-0808">Transferase</keyword>
<dbReference type="InterPro" id="IPR008332">
    <property type="entry name" value="MethylG_MeTrfase_N"/>
</dbReference>
<keyword evidence="3 9" id="KW-0963">Cytoplasm</keyword>
<comment type="catalytic activity">
    <reaction evidence="1 9">
        <text>a 4-O-methyl-thymidine in DNA + L-cysteinyl-[protein] = a thymidine in DNA + S-methyl-L-cysteinyl-[protein]</text>
        <dbReference type="Rhea" id="RHEA:53428"/>
        <dbReference type="Rhea" id="RHEA-COMP:10131"/>
        <dbReference type="Rhea" id="RHEA-COMP:10132"/>
        <dbReference type="Rhea" id="RHEA-COMP:13555"/>
        <dbReference type="Rhea" id="RHEA-COMP:13556"/>
        <dbReference type="ChEBI" id="CHEBI:29950"/>
        <dbReference type="ChEBI" id="CHEBI:82612"/>
        <dbReference type="ChEBI" id="CHEBI:137386"/>
        <dbReference type="ChEBI" id="CHEBI:137387"/>
        <dbReference type="EC" id="2.1.1.63"/>
    </reaction>
</comment>
<protein>
    <recommendedName>
        <fullName evidence="9">Methylated-DNA--protein-cysteine methyltransferase</fullName>
        <ecNumber evidence="9">2.1.1.63</ecNumber>
    </recommendedName>
    <alternativeName>
        <fullName evidence="9">6-O-methylguanine-DNA methyltransferase</fullName>
        <shortName evidence="9">MGMT</shortName>
    </alternativeName>
    <alternativeName>
        <fullName evidence="9">O-6-methylguanine-DNA-alkyltransferase</fullName>
    </alternativeName>
</protein>
<comment type="miscellaneous">
    <text evidence="9">This enzyme catalyzes only one turnover and therefore is not strictly catalytic. According to one definition, an enzyme is a biocatalyst that acts repeatedly and over many reaction cycles.</text>
</comment>
<dbReference type="InterPro" id="IPR014048">
    <property type="entry name" value="MethylDNA_cys_MeTrfase_DNA-bd"/>
</dbReference>
<evidence type="ECO:0000256" key="6">
    <source>
        <dbReference type="ARBA" id="ARBA00022763"/>
    </source>
</evidence>
<dbReference type="GO" id="GO:0005737">
    <property type="term" value="C:cytoplasm"/>
    <property type="evidence" value="ECO:0007669"/>
    <property type="project" value="UniProtKB-SubCell"/>
</dbReference>
<gene>
    <name evidence="12" type="ORF">BMOU_1204</name>
</gene>
<dbReference type="OrthoDB" id="9811249at2"/>
<dbReference type="GO" id="GO:0032259">
    <property type="term" value="P:methylation"/>
    <property type="evidence" value="ECO:0007669"/>
    <property type="project" value="UniProtKB-KW"/>
</dbReference>
<dbReference type="PANTHER" id="PTHR10815:SF5">
    <property type="entry name" value="METHYLATED-DNA--PROTEIN-CYSTEINE METHYLTRANSFERASE"/>
    <property type="match status" value="1"/>
</dbReference>
<feature type="active site" description="Nucleophile; methyl group acceptor" evidence="9">
    <location>
        <position position="136"/>
    </location>
</feature>
<dbReference type="eggNOG" id="COG0350">
    <property type="taxonomic scope" value="Bacteria"/>
</dbReference>
<evidence type="ECO:0000256" key="1">
    <source>
        <dbReference type="ARBA" id="ARBA00001286"/>
    </source>
</evidence>
<comment type="catalytic activity">
    <reaction evidence="8 9">
        <text>a 6-O-methyl-2'-deoxyguanosine in DNA + L-cysteinyl-[protein] = S-methyl-L-cysteinyl-[protein] + a 2'-deoxyguanosine in DNA</text>
        <dbReference type="Rhea" id="RHEA:24000"/>
        <dbReference type="Rhea" id="RHEA-COMP:10131"/>
        <dbReference type="Rhea" id="RHEA-COMP:10132"/>
        <dbReference type="Rhea" id="RHEA-COMP:11367"/>
        <dbReference type="Rhea" id="RHEA-COMP:11368"/>
        <dbReference type="ChEBI" id="CHEBI:29950"/>
        <dbReference type="ChEBI" id="CHEBI:82612"/>
        <dbReference type="ChEBI" id="CHEBI:85445"/>
        <dbReference type="ChEBI" id="CHEBI:85448"/>
        <dbReference type="EC" id="2.1.1.63"/>
    </reaction>
</comment>
<evidence type="ECO:0000259" key="11">
    <source>
        <dbReference type="Pfam" id="PF02870"/>
    </source>
</evidence>
<feature type="domain" description="Methylguanine DNA methyltransferase ribonuclease-like" evidence="11">
    <location>
        <begin position="5"/>
        <end position="74"/>
    </location>
</feature>
<keyword evidence="13" id="KW-1185">Reference proteome</keyword>
<name>W4N9W4_9BIFI</name>
<dbReference type="FunFam" id="1.10.10.10:FF:000214">
    <property type="entry name" value="Methylated-DNA--protein-cysteine methyltransferase"/>
    <property type="match status" value="1"/>
</dbReference>
<dbReference type="PATRIC" id="fig|1435051.3.peg.1182"/>
<dbReference type="PROSITE" id="PS00374">
    <property type="entry name" value="MGMT"/>
    <property type="match status" value="1"/>
</dbReference>
<evidence type="ECO:0000256" key="7">
    <source>
        <dbReference type="ARBA" id="ARBA00023204"/>
    </source>
</evidence>
<evidence type="ECO:0000313" key="12">
    <source>
        <dbReference type="EMBL" id="ETY71291.1"/>
    </source>
</evidence>
<reference evidence="12 13" key="1">
    <citation type="journal article" date="2014" name="Genome Announc.">
        <title>The Genome Sequence of Bifidobacterium moukalabense DSM 27321 Highlights the Close Phylogenetic Relatedness with the Bifidobacterium dentium Taxon.</title>
        <authorList>
            <person name="Lugli G.A."/>
            <person name="Duranti S."/>
            <person name="Milani C."/>
            <person name="Turroni F."/>
            <person name="Viappiani A."/>
            <person name="Mangifesta M."/>
            <person name="van Sinderen D."/>
            <person name="Ventura M."/>
        </authorList>
    </citation>
    <scope>NUCLEOTIDE SEQUENCE [LARGE SCALE GENOMIC DNA]</scope>
    <source>
        <strain evidence="12 13">DSM 27321</strain>
    </source>
</reference>
<keyword evidence="6 9" id="KW-0227">DNA damage</keyword>
<dbReference type="EC" id="2.1.1.63" evidence="9"/>
<comment type="caution">
    <text evidence="12">The sequence shown here is derived from an EMBL/GenBank/DDBJ whole genome shotgun (WGS) entry which is preliminary data.</text>
</comment>
<accession>W4N9W4</accession>
<evidence type="ECO:0000256" key="2">
    <source>
        <dbReference type="ARBA" id="ARBA00008711"/>
    </source>
</evidence>
<comment type="subcellular location">
    <subcellularLocation>
        <location evidence="9">Cytoplasm</location>
    </subcellularLocation>
</comment>
<dbReference type="HAMAP" id="MF_00772">
    <property type="entry name" value="OGT"/>
    <property type="match status" value="1"/>
</dbReference>
<dbReference type="GO" id="GO:0003908">
    <property type="term" value="F:methylated-DNA-[protein]-cysteine S-methyltransferase activity"/>
    <property type="evidence" value="ECO:0007669"/>
    <property type="project" value="UniProtKB-UniRule"/>
</dbReference>
<comment type="function">
    <text evidence="9">Involved in the cellular defense against the biological effects of O6-methylguanine (O6-MeG) and O4-methylthymine (O4-MeT) in DNA. Repairs the methylated nucleobase in DNA by stoichiometrically transferring the methyl group to a cysteine residue in the enzyme. This is a suicide reaction: the enzyme is irreversibly inactivated.</text>
</comment>
<dbReference type="GO" id="GO:0006307">
    <property type="term" value="P:DNA alkylation repair"/>
    <property type="evidence" value="ECO:0007669"/>
    <property type="project" value="UniProtKB-UniRule"/>
</dbReference>
<dbReference type="EMBL" id="AZMV01000005">
    <property type="protein sequence ID" value="ETY71291.1"/>
    <property type="molecule type" value="Genomic_DNA"/>
</dbReference>
<dbReference type="RefSeq" id="WP_034875799.1">
    <property type="nucleotide sequence ID" value="NZ_AZMV01000005.1"/>
</dbReference>
<proteinExistence type="inferred from homology"/>
<dbReference type="InterPro" id="IPR023546">
    <property type="entry name" value="MGMT"/>
</dbReference>
<dbReference type="Pfam" id="PF02870">
    <property type="entry name" value="Methyltransf_1N"/>
    <property type="match status" value="1"/>
</dbReference>
<dbReference type="Gene3D" id="3.30.160.70">
    <property type="entry name" value="Methylated DNA-protein cysteine methyltransferase domain"/>
    <property type="match status" value="1"/>
</dbReference>
<dbReference type="NCBIfam" id="TIGR00589">
    <property type="entry name" value="ogt"/>
    <property type="match status" value="1"/>
</dbReference>
<evidence type="ECO:0000256" key="3">
    <source>
        <dbReference type="ARBA" id="ARBA00022490"/>
    </source>
</evidence>
<evidence type="ECO:0000259" key="10">
    <source>
        <dbReference type="Pfam" id="PF01035"/>
    </source>
</evidence>
<dbReference type="InterPro" id="IPR036217">
    <property type="entry name" value="MethylDNA_cys_MeTrfase_DNAb"/>
</dbReference>
<dbReference type="InterPro" id="IPR036388">
    <property type="entry name" value="WH-like_DNA-bd_sf"/>
</dbReference>
<organism evidence="12 13">
    <name type="scientific">Bifidobacterium moukalabense DSM 27321</name>
    <dbReference type="NCBI Taxonomy" id="1435051"/>
    <lineage>
        <taxon>Bacteria</taxon>
        <taxon>Bacillati</taxon>
        <taxon>Actinomycetota</taxon>
        <taxon>Actinomycetes</taxon>
        <taxon>Bifidobacteriales</taxon>
        <taxon>Bifidobacteriaceae</taxon>
        <taxon>Bifidobacterium</taxon>
    </lineage>
</organism>
<sequence length="170" mass="18812">MGGRYKTRYDSPIGGITMISDGEALLGLWFDGHAEDSDDDNAAWTDDLPVFRLAFRWLDEYFEGRKPEVHVPIRLEGTPFREEIWALLREVPYGETVSYGELAHRLEAKRADGRRVSARAVGGAVHHNPVGIMVPCHRVIGADGGLTGYAGGLKTKARLLRLEGALKQPD</sequence>
<evidence type="ECO:0000256" key="5">
    <source>
        <dbReference type="ARBA" id="ARBA00022679"/>
    </source>
</evidence>
<comment type="similarity">
    <text evidence="2 9">Belongs to the MGMT family.</text>
</comment>
<dbReference type="AlphaFoldDB" id="W4N9W4"/>
<dbReference type="STRING" id="1435051.BMOU_1204"/>
<dbReference type="SUPFAM" id="SSF46767">
    <property type="entry name" value="Methylated DNA-protein cysteine methyltransferase, C-terminal domain"/>
    <property type="match status" value="1"/>
</dbReference>
<evidence type="ECO:0000256" key="4">
    <source>
        <dbReference type="ARBA" id="ARBA00022603"/>
    </source>
</evidence>
<dbReference type="InterPro" id="IPR001497">
    <property type="entry name" value="MethylDNA_cys_MeTrfase_AS"/>
</dbReference>
<dbReference type="PANTHER" id="PTHR10815">
    <property type="entry name" value="METHYLATED-DNA--PROTEIN-CYSTEINE METHYLTRANSFERASE"/>
    <property type="match status" value="1"/>
</dbReference>
<dbReference type="Pfam" id="PF01035">
    <property type="entry name" value="DNA_binding_1"/>
    <property type="match status" value="1"/>
</dbReference>
<evidence type="ECO:0000313" key="13">
    <source>
        <dbReference type="Proteomes" id="UP000019155"/>
    </source>
</evidence>
<dbReference type="SUPFAM" id="SSF53155">
    <property type="entry name" value="Methylated DNA-protein cysteine methyltransferase domain"/>
    <property type="match status" value="1"/>
</dbReference>
<dbReference type="Proteomes" id="UP000019155">
    <property type="component" value="Unassembled WGS sequence"/>
</dbReference>
<keyword evidence="7 9" id="KW-0234">DNA repair</keyword>
<keyword evidence="4 9" id="KW-0489">Methyltransferase</keyword>
<dbReference type="CDD" id="cd06445">
    <property type="entry name" value="ATase"/>
    <property type="match status" value="1"/>
</dbReference>